<sequence length="69" mass="7740">MNSNKVPKAFRSKTAPQCHIFTSRDRDTRDSSVSVGIRSPNKSSNDVEPTCHLMTVDVFFCQAFIQMAC</sequence>
<dbReference type="AlphaFoldDB" id="A0A0E9X4Z7"/>
<protein>
    <submittedName>
        <fullName evidence="2">Uncharacterized protein</fullName>
    </submittedName>
</protein>
<reference evidence="2" key="2">
    <citation type="journal article" date="2015" name="Fish Shellfish Immunol.">
        <title>Early steps in the European eel (Anguilla anguilla)-Vibrio vulnificus interaction in the gills: Role of the RtxA13 toxin.</title>
        <authorList>
            <person name="Callol A."/>
            <person name="Pajuelo D."/>
            <person name="Ebbesson L."/>
            <person name="Teles M."/>
            <person name="MacKenzie S."/>
            <person name="Amaro C."/>
        </authorList>
    </citation>
    <scope>NUCLEOTIDE SEQUENCE</scope>
</reference>
<name>A0A0E9X4Z7_ANGAN</name>
<reference evidence="2" key="1">
    <citation type="submission" date="2014-11" db="EMBL/GenBank/DDBJ databases">
        <authorList>
            <person name="Amaro Gonzalez C."/>
        </authorList>
    </citation>
    <scope>NUCLEOTIDE SEQUENCE</scope>
</reference>
<accession>A0A0E9X4Z7</accession>
<proteinExistence type="predicted"/>
<evidence type="ECO:0000313" key="2">
    <source>
        <dbReference type="EMBL" id="JAH96955.1"/>
    </source>
</evidence>
<organism evidence="2">
    <name type="scientific">Anguilla anguilla</name>
    <name type="common">European freshwater eel</name>
    <name type="synonym">Muraena anguilla</name>
    <dbReference type="NCBI Taxonomy" id="7936"/>
    <lineage>
        <taxon>Eukaryota</taxon>
        <taxon>Metazoa</taxon>
        <taxon>Chordata</taxon>
        <taxon>Craniata</taxon>
        <taxon>Vertebrata</taxon>
        <taxon>Euteleostomi</taxon>
        <taxon>Actinopterygii</taxon>
        <taxon>Neopterygii</taxon>
        <taxon>Teleostei</taxon>
        <taxon>Anguilliformes</taxon>
        <taxon>Anguillidae</taxon>
        <taxon>Anguilla</taxon>
    </lineage>
</organism>
<evidence type="ECO:0000256" key="1">
    <source>
        <dbReference type="SAM" id="MobiDB-lite"/>
    </source>
</evidence>
<dbReference type="EMBL" id="GBXM01011622">
    <property type="protein sequence ID" value="JAH96955.1"/>
    <property type="molecule type" value="Transcribed_RNA"/>
</dbReference>
<feature type="region of interest" description="Disordered" evidence="1">
    <location>
        <begin position="24"/>
        <end position="46"/>
    </location>
</feature>